<evidence type="ECO:0000259" key="14">
    <source>
        <dbReference type="PROSITE" id="PS52004"/>
    </source>
</evidence>
<comment type="caution">
    <text evidence="15">The sequence shown here is derived from an EMBL/GenBank/DDBJ whole genome shotgun (WGS) entry which is preliminary data.</text>
</comment>
<dbReference type="InterPro" id="IPR016039">
    <property type="entry name" value="Thiolase-like"/>
</dbReference>
<evidence type="ECO:0000256" key="11">
    <source>
        <dbReference type="PIRNR" id="PIRNR000447"/>
    </source>
</evidence>
<dbReference type="Pfam" id="PF02801">
    <property type="entry name" value="Ketoacyl-synt_C"/>
    <property type="match status" value="1"/>
</dbReference>
<keyword evidence="6 11" id="KW-0808">Transferase</keyword>
<dbReference type="Gene3D" id="3.40.47.10">
    <property type="match status" value="1"/>
</dbReference>
<comment type="similarity">
    <text evidence="2 11 13">Belongs to the thiolase-like superfamily. Beta-ketoacyl-ACP synthases family.</text>
</comment>
<sequence length="418" mass="44472">MRGNGQPRRVVITGMGVVSPLGSDVETFWKRLIAGESGIGPVTRFDTSKYDTRFAAEVQGYRTEEFMDRKEIRRTDLFVQYAIGAAAQAVKQAGVSPQSVDVNRYGVIVGSGIGGIATFEDQYRTLLEKGPSRVSPFFIPMMISDMASGQVSIQFGAKGPNYCTVSACSSGAHAVGDAFRIIQHNEADVMISGGAEAPITPVSFAGFCSMKAMSTRNDDPQRASRPFDAQRDGFVMGEGAGIVVLEELEHAKKRGVKILAEVVGYGATGDAHHMTAPAPEGEGAARAMREAIRDSGLPLESFGYMNAHGTSTPLNDKFETQAIKSVFGAQAKKLPVSSTKSMTGHLLGAAGGLETIICVLALERHTLPPTINYKTPDPDCDLDYVPNTARAVELQAALSNSLGFGGHNVTLALSRYVA</sequence>
<dbReference type="NCBIfam" id="NF004970">
    <property type="entry name" value="PRK06333.1"/>
    <property type="match status" value="1"/>
</dbReference>
<accession>A0A538TMJ8</accession>
<dbReference type="InterPro" id="IPR014030">
    <property type="entry name" value="Ketoacyl_synth_N"/>
</dbReference>
<dbReference type="EMBL" id="VBOZ01000017">
    <property type="protein sequence ID" value="TMQ64847.1"/>
    <property type="molecule type" value="Genomic_DNA"/>
</dbReference>
<dbReference type="InterPro" id="IPR000794">
    <property type="entry name" value="Beta-ketoacyl_synthase"/>
</dbReference>
<keyword evidence="9 11" id="KW-0275">Fatty acid biosynthesis</keyword>
<organism evidence="15 16">
    <name type="scientific">Eiseniibacteriota bacterium</name>
    <dbReference type="NCBI Taxonomy" id="2212470"/>
    <lineage>
        <taxon>Bacteria</taxon>
        <taxon>Candidatus Eiseniibacteriota</taxon>
    </lineage>
</organism>
<dbReference type="InterPro" id="IPR017568">
    <property type="entry name" value="3-oxoacyl-ACP_synth-2"/>
</dbReference>
<dbReference type="SUPFAM" id="SSF53901">
    <property type="entry name" value="Thiolase-like"/>
    <property type="match status" value="2"/>
</dbReference>
<evidence type="ECO:0000256" key="5">
    <source>
        <dbReference type="ARBA" id="ARBA00022516"/>
    </source>
</evidence>
<evidence type="ECO:0000256" key="7">
    <source>
        <dbReference type="ARBA" id="ARBA00022832"/>
    </source>
</evidence>
<dbReference type="PANTHER" id="PTHR11712">
    <property type="entry name" value="POLYKETIDE SYNTHASE-RELATED"/>
    <property type="match status" value="1"/>
</dbReference>
<evidence type="ECO:0000256" key="8">
    <source>
        <dbReference type="ARBA" id="ARBA00023098"/>
    </source>
</evidence>
<dbReference type="NCBIfam" id="NF005589">
    <property type="entry name" value="PRK07314.1"/>
    <property type="match status" value="1"/>
</dbReference>
<feature type="domain" description="Ketosynthase family 3 (KS3)" evidence="14">
    <location>
        <begin position="7"/>
        <end position="415"/>
    </location>
</feature>
<dbReference type="GO" id="GO:0006633">
    <property type="term" value="P:fatty acid biosynthetic process"/>
    <property type="evidence" value="ECO:0007669"/>
    <property type="project" value="UniProtKB-UniRule"/>
</dbReference>
<evidence type="ECO:0000256" key="3">
    <source>
        <dbReference type="ARBA" id="ARBA00012356"/>
    </source>
</evidence>
<dbReference type="PROSITE" id="PS52004">
    <property type="entry name" value="KS3_2"/>
    <property type="match status" value="1"/>
</dbReference>
<dbReference type="SMART" id="SM00825">
    <property type="entry name" value="PKS_KS"/>
    <property type="match status" value="1"/>
</dbReference>
<dbReference type="InterPro" id="IPR018201">
    <property type="entry name" value="Ketoacyl_synth_AS"/>
</dbReference>
<evidence type="ECO:0000256" key="2">
    <source>
        <dbReference type="ARBA" id="ARBA00008467"/>
    </source>
</evidence>
<dbReference type="Proteomes" id="UP000317691">
    <property type="component" value="Unassembled WGS sequence"/>
</dbReference>
<dbReference type="UniPathway" id="UPA00094"/>
<dbReference type="AlphaFoldDB" id="A0A538TMJ8"/>
<keyword evidence="5 11" id="KW-0444">Lipid biosynthesis</keyword>
<dbReference type="GO" id="GO:0005829">
    <property type="term" value="C:cytosol"/>
    <property type="evidence" value="ECO:0007669"/>
    <property type="project" value="TreeGrafter"/>
</dbReference>
<evidence type="ECO:0000313" key="16">
    <source>
        <dbReference type="Proteomes" id="UP000317691"/>
    </source>
</evidence>
<evidence type="ECO:0000256" key="6">
    <source>
        <dbReference type="ARBA" id="ARBA00022679"/>
    </source>
</evidence>
<dbReference type="FunFam" id="3.40.47.10:FF:000009">
    <property type="entry name" value="3-oxoacyl-[acyl-carrier-protein] synthase 2"/>
    <property type="match status" value="1"/>
</dbReference>
<proteinExistence type="inferred from homology"/>
<comment type="catalytic activity">
    <reaction evidence="11">
        <text>a fatty acyl-[ACP] + malonyl-[ACP] + H(+) = a 3-oxoacyl-[ACP] + holo-[ACP] + CO2</text>
        <dbReference type="Rhea" id="RHEA:22836"/>
        <dbReference type="Rhea" id="RHEA-COMP:9623"/>
        <dbReference type="Rhea" id="RHEA-COMP:9685"/>
        <dbReference type="Rhea" id="RHEA-COMP:9916"/>
        <dbReference type="Rhea" id="RHEA-COMP:14125"/>
        <dbReference type="ChEBI" id="CHEBI:15378"/>
        <dbReference type="ChEBI" id="CHEBI:16526"/>
        <dbReference type="ChEBI" id="CHEBI:64479"/>
        <dbReference type="ChEBI" id="CHEBI:78449"/>
        <dbReference type="ChEBI" id="CHEBI:78776"/>
        <dbReference type="ChEBI" id="CHEBI:138651"/>
    </reaction>
</comment>
<comment type="pathway">
    <text evidence="1 11">Lipid metabolism; fatty acid biosynthesis.</text>
</comment>
<feature type="active site" description="For beta-ketoacyl synthase activity" evidence="12">
    <location>
        <position position="168"/>
    </location>
</feature>
<evidence type="ECO:0000256" key="13">
    <source>
        <dbReference type="RuleBase" id="RU003694"/>
    </source>
</evidence>
<keyword evidence="10 11" id="KW-0012">Acyltransferase</keyword>
<dbReference type="InterPro" id="IPR014031">
    <property type="entry name" value="Ketoacyl_synth_C"/>
</dbReference>
<evidence type="ECO:0000256" key="9">
    <source>
        <dbReference type="ARBA" id="ARBA00023160"/>
    </source>
</evidence>
<gene>
    <name evidence="15" type="primary">fabF</name>
    <name evidence="15" type="ORF">E6K79_07140</name>
</gene>
<dbReference type="InterPro" id="IPR020841">
    <property type="entry name" value="PKS_Beta-ketoAc_synthase_dom"/>
</dbReference>
<evidence type="ECO:0000256" key="12">
    <source>
        <dbReference type="PIRSR" id="PIRSR000447-1"/>
    </source>
</evidence>
<evidence type="ECO:0000256" key="1">
    <source>
        <dbReference type="ARBA" id="ARBA00005194"/>
    </source>
</evidence>
<keyword evidence="8" id="KW-0443">Lipid metabolism</keyword>
<evidence type="ECO:0000256" key="10">
    <source>
        <dbReference type="ARBA" id="ARBA00023315"/>
    </source>
</evidence>
<comment type="catalytic activity">
    <reaction evidence="11">
        <text>(9Z)-hexadecenoyl-[ACP] + malonyl-[ACP] + H(+) = 3-oxo-(11Z)-octadecenoyl-[ACP] + holo-[ACP] + CO2</text>
        <dbReference type="Rhea" id="RHEA:55040"/>
        <dbReference type="Rhea" id="RHEA-COMP:9623"/>
        <dbReference type="Rhea" id="RHEA-COMP:9685"/>
        <dbReference type="Rhea" id="RHEA-COMP:10800"/>
        <dbReference type="Rhea" id="RHEA-COMP:14074"/>
        <dbReference type="ChEBI" id="CHEBI:15378"/>
        <dbReference type="ChEBI" id="CHEBI:16526"/>
        <dbReference type="ChEBI" id="CHEBI:64479"/>
        <dbReference type="ChEBI" id="CHEBI:78449"/>
        <dbReference type="ChEBI" id="CHEBI:83989"/>
        <dbReference type="ChEBI" id="CHEBI:138538"/>
        <dbReference type="EC" id="2.3.1.179"/>
    </reaction>
</comment>
<keyword evidence="7" id="KW-0276">Fatty acid metabolism</keyword>
<dbReference type="PIRSF" id="PIRSF000447">
    <property type="entry name" value="KAS_II"/>
    <property type="match status" value="1"/>
</dbReference>
<name>A0A538TMJ8_UNCEI</name>
<reference evidence="15 16" key="1">
    <citation type="journal article" date="2019" name="Nat. Microbiol.">
        <title>Mediterranean grassland soil C-N compound turnover is dependent on rainfall and depth, and is mediated by genomically divergent microorganisms.</title>
        <authorList>
            <person name="Diamond S."/>
            <person name="Andeer P.F."/>
            <person name="Li Z."/>
            <person name="Crits-Christoph A."/>
            <person name="Burstein D."/>
            <person name="Anantharaman K."/>
            <person name="Lane K.R."/>
            <person name="Thomas B.C."/>
            <person name="Pan C."/>
            <person name="Northen T.R."/>
            <person name="Banfield J.F."/>
        </authorList>
    </citation>
    <scope>NUCLEOTIDE SEQUENCE [LARGE SCALE GENOMIC DNA]</scope>
    <source>
        <strain evidence="15">WS_9</strain>
    </source>
</reference>
<dbReference type="NCBIfam" id="TIGR03150">
    <property type="entry name" value="fabF"/>
    <property type="match status" value="1"/>
</dbReference>
<protein>
    <recommendedName>
        <fullName evidence="4 11">3-oxoacyl-[acyl-carrier-protein] synthase 2</fullName>
        <ecNumber evidence="3 11">2.3.1.179</ecNumber>
    </recommendedName>
</protein>
<dbReference type="PROSITE" id="PS00606">
    <property type="entry name" value="KS3_1"/>
    <property type="match status" value="1"/>
</dbReference>
<dbReference type="GO" id="GO:0004315">
    <property type="term" value="F:3-oxoacyl-[acyl-carrier-protein] synthase activity"/>
    <property type="evidence" value="ECO:0007669"/>
    <property type="project" value="UniProtKB-UniRule"/>
</dbReference>
<comment type="function">
    <text evidence="11">Involved in the type II fatty acid elongation cycle. Catalyzes the elongation of a wide range of acyl-ACP by the addition of two carbons from malonyl-ACP to an acyl acceptor. Can efficiently catalyze the conversion of palmitoleoyl-ACP (cis-hexadec-9-enoyl-ACP) to cis-vaccenoyl-ACP (cis-octadec-11-enoyl-ACP), an essential step in the thermal regulation of fatty acid composition.</text>
</comment>
<dbReference type="EC" id="2.3.1.179" evidence="3 11"/>
<evidence type="ECO:0000313" key="15">
    <source>
        <dbReference type="EMBL" id="TMQ64847.1"/>
    </source>
</evidence>
<evidence type="ECO:0000256" key="4">
    <source>
        <dbReference type="ARBA" id="ARBA00014657"/>
    </source>
</evidence>
<dbReference type="Pfam" id="PF00109">
    <property type="entry name" value="ketoacyl-synt"/>
    <property type="match status" value="1"/>
</dbReference>
<dbReference type="PANTHER" id="PTHR11712:SF336">
    <property type="entry name" value="3-OXOACYL-[ACYL-CARRIER-PROTEIN] SYNTHASE, MITOCHONDRIAL"/>
    <property type="match status" value="1"/>
</dbReference>
<dbReference type="CDD" id="cd00834">
    <property type="entry name" value="KAS_I_II"/>
    <property type="match status" value="1"/>
</dbReference>